<protein>
    <submittedName>
        <fullName evidence="2">Uncharacterized protein</fullName>
    </submittedName>
</protein>
<dbReference type="Proteomes" id="UP000345527">
    <property type="component" value="Unassembled WGS sequence"/>
</dbReference>
<evidence type="ECO:0000313" key="4">
    <source>
        <dbReference type="Proteomes" id="UP000374630"/>
    </source>
</evidence>
<reference evidence="3 4" key="1">
    <citation type="journal article" date="2019" name="Syst. Appl. Microbiol.">
        <title>Characterization of Bifidobacterium species in feaces of the Egyptian fruit bat: Description of B. vespertilionis sp. nov. and B. rousetti sp. nov.</title>
        <authorList>
            <person name="Modesto M."/>
            <person name="Satti M."/>
            <person name="Watanabe K."/>
            <person name="Puglisi E."/>
            <person name="Morelli L."/>
            <person name="Huang C.-H."/>
            <person name="Liou J.-S."/>
            <person name="Miyashita M."/>
            <person name="Tamura T."/>
            <person name="Saito S."/>
            <person name="Mori K."/>
            <person name="Huang L."/>
            <person name="Sciavilla P."/>
            <person name="Sandri C."/>
            <person name="Spiezio C."/>
            <person name="Vitali F."/>
            <person name="Cavalieri D."/>
            <person name="Perpetuini G."/>
            <person name="Tofalo R."/>
            <person name="Bonetti A."/>
            <person name="Arita M."/>
            <person name="Mattarelli P."/>
        </authorList>
    </citation>
    <scope>NUCLEOTIDE SEQUENCE [LARGE SCALE GENOMIC DNA]</scope>
    <source>
        <strain evidence="1 4">RST16</strain>
        <strain evidence="2 3">RST8</strain>
    </source>
</reference>
<dbReference type="EMBL" id="RZOA01000004">
    <property type="protein sequence ID" value="KAA8824115.1"/>
    <property type="molecule type" value="Genomic_DNA"/>
</dbReference>
<evidence type="ECO:0000313" key="2">
    <source>
        <dbReference type="EMBL" id="KAA8824115.1"/>
    </source>
</evidence>
<dbReference type="AlphaFoldDB" id="A0A5J5E0T0"/>
<proteinExistence type="predicted"/>
<dbReference type="EMBL" id="RZNZ01000001">
    <property type="protein sequence ID" value="KAA8822600.1"/>
    <property type="molecule type" value="Genomic_DNA"/>
</dbReference>
<name>A0A5J5E0T0_9BIFI</name>
<comment type="caution">
    <text evidence="2">The sequence shown here is derived from an EMBL/GenBank/DDBJ whole genome shotgun (WGS) entry which is preliminary data.</text>
</comment>
<keyword evidence="4" id="KW-1185">Reference proteome</keyword>
<dbReference type="OrthoDB" id="3241828at2"/>
<accession>A0A5J5E0T0</accession>
<gene>
    <name evidence="2" type="ORF">EM848_03015</name>
    <name evidence="1" type="ORF">EMO90_01020</name>
</gene>
<dbReference type="Proteomes" id="UP000374630">
    <property type="component" value="Unassembled WGS sequence"/>
</dbReference>
<dbReference type="RefSeq" id="WP_150353521.1">
    <property type="nucleotide sequence ID" value="NZ_RZNZ01000001.1"/>
</dbReference>
<sequence>MAAIAATVFAMCAACGMPNQSASNERFVDGDVASANGNWQAIADAIMADGKVTRAETEQAIESYYQCMDENGFSGSYAIDLDIYYWVDGGSWGLDPDVPGYQRLPERFHDPDASGTTQDDFSSYLRSAEGKALMANNDKLEKEHREPCKVFDKVDEMAQAAVDWAAYDRRKFDAIVRCIAANAPAYADRARSVAYGFGDISTGVMKLGEEFFGKGDEHWAEFVSKPAGSEEYKLNQCFQNPNGVPMRYFGQAEYSGENRGAQ</sequence>
<evidence type="ECO:0000313" key="1">
    <source>
        <dbReference type="EMBL" id="KAA8822600.1"/>
    </source>
</evidence>
<evidence type="ECO:0000313" key="3">
    <source>
        <dbReference type="Proteomes" id="UP000345527"/>
    </source>
</evidence>
<organism evidence="2 3">
    <name type="scientific">Bifidobacterium vespertilionis</name>
    <dbReference type="NCBI Taxonomy" id="2562524"/>
    <lineage>
        <taxon>Bacteria</taxon>
        <taxon>Bacillati</taxon>
        <taxon>Actinomycetota</taxon>
        <taxon>Actinomycetes</taxon>
        <taxon>Bifidobacteriales</taxon>
        <taxon>Bifidobacteriaceae</taxon>
        <taxon>Bifidobacterium</taxon>
    </lineage>
</organism>